<keyword evidence="4" id="KW-0813">Transport</keyword>
<dbReference type="GO" id="GO:0005886">
    <property type="term" value="C:plasma membrane"/>
    <property type="evidence" value="ECO:0007669"/>
    <property type="project" value="UniProtKB-SubCell"/>
</dbReference>
<feature type="transmembrane region" description="Helical" evidence="9">
    <location>
        <begin position="145"/>
        <end position="166"/>
    </location>
</feature>
<dbReference type="Pfam" id="PF07690">
    <property type="entry name" value="MFS_1"/>
    <property type="match status" value="1"/>
</dbReference>
<protein>
    <submittedName>
        <fullName evidence="11">MFS transporter</fullName>
    </submittedName>
</protein>
<dbReference type="PANTHER" id="PTHR23517:SF3">
    <property type="entry name" value="INTEGRAL MEMBRANE TRANSPORT PROTEIN"/>
    <property type="match status" value="1"/>
</dbReference>
<evidence type="ECO:0000256" key="5">
    <source>
        <dbReference type="ARBA" id="ARBA00022475"/>
    </source>
</evidence>
<name>A0A7X1ZAL1_9PROT</name>
<dbReference type="SUPFAM" id="SSF103473">
    <property type="entry name" value="MFS general substrate transporter"/>
    <property type="match status" value="1"/>
</dbReference>
<dbReference type="InterPro" id="IPR050171">
    <property type="entry name" value="MFS_Transporters"/>
</dbReference>
<keyword evidence="7 9" id="KW-1133">Transmembrane helix</keyword>
<evidence type="ECO:0000256" key="9">
    <source>
        <dbReference type="SAM" id="Phobius"/>
    </source>
</evidence>
<keyword evidence="8 9" id="KW-0472">Membrane</keyword>
<feature type="transmembrane region" description="Helical" evidence="9">
    <location>
        <begin position="82"/>
        <end position="101"/>
    </location>
</feature>
<evidence type="ECO:0000259" key="10">
    <source>
        <dbReference type="PROSITE" id="PS50850"/>
    </source>
</evidence>
<dbReference type="AlphaFoldDB" id="A0A7X1ZAL1"/>
<proteinExistence type="inferred from homology"/>
<evidence type="ECO:0000313" key="12">
    <source>
        <dbReference type="Proteomes" id="UP000434582"/>
    </source>
</evidence>
<reference evidence="11 12" key="1">
    <citation type="submission" date="2019-10" db="EMBL/GenBank/DDBJ databases">
        <title>Draft whole-genome sequence of the purple nonsulfur photosynthetic bacterium Roseospira navarrensis DSM 15114.</title>
        <authorList>
            <person name="Kyndt J.A."/>
            <person name="Meyer T.E."/>
        </authorList>
    </citation>
    <scope>NUCLEOTIDE SEQUENCE [LARGE SCALE GENOMIC DNA]</scope>
    <source>
        <strain evidence="11 12">DSM 15114</strain>
    </source>
</reference>
<dbReference type="PANTHER" id="PTHR23517">
    <property type="entry name" value="RESISTANCE PROTEIN MDTM, PUTATIVE-RELATED-RELATED"/>
    <property type="match status" value="1"/>
</dbReference>
<dbReference type="EMBL" id="WIVE01000001">
    <property type="protein sequence ID" value="MQX35036.1"/>
    <property type="molecule type" value="Genomic_DNA"/>
</dbReference>
<dbReference type="InterPro" id="IPR011701">
    <property type="entry name" value="MFS"/>
</dbReference>
<dbReference type="InterPro" id="IPR036259">
    <property type="entry name" value="MFS_trans_sf"/>
</dbReference>
<comment type="caution">
    <text evidence="11">The sequence shown here is derived from an EMBL/GenBank/DDBJ whole genome shotgun (WGS) entry which is preliminary data.</text>
</comment>
<dbReference type="InterPro" id="IPR001958">
    <property type="entry name" value="Tet-R_TetA/multi-R_MdtG-like"/>
</dbReference>
<dbReference type="PROSITE" id="PS50850">
    <property type="entry name" value="MFS"/>
    <property type="match status" value="1"/>
</dbReference>
<evidence type="ECO:0000256" key="4">
    <source>
        <dbReference type="ARBA" id="ARBA00022448"/>
    </source>
</evidence>
<feature type="transmembrane region" description="Helical" evidence="9">
    <location>
        <begin position="349"/>
        <end position="367"/>
    </location>
</feature>
<feature type="domain" description="Major facilitator superfamily (MFS) profile" evidence="10">
    <location>
        <begin position="9"/>
        <end position="404"/>
    </location>
</feature>
<keyword evidence="6 9" id="KW-0812">Transmembrane</keyword>
<dbReference type="Gene3D" id="1.20.1250.20">
    <property type="entry name" value="MFS general substrate transporter like domains"/>
    <property type="match status" value="1"/>
</dbReference>
<sequence length="413" mass="43015">MTQSPDDRAGRLAVRTTLLCAAGLTVMAGATISPSLPALYDHFADVPGVDVLSRLVLTLPALFIAICSPVAGLIVDRLGRKPVIVTGAVLYVLGGTTGLYVDSLMALLAGRALLGIAVACVMTTTITLIGDYYRGERRNRMMGSMSAFMSWGGVVFVLLGGAVAELHWRGPFGVYLMALALLPALVLVLWEPDRRKGPPAAEGDPDGPPVEGPSDGPARANWALIALVYFAGFMLNVSFYMVPTQAPFLLREMGVVAPVIAGVAIAAMNVAGGVGSMQYRHVRARVSAPAVFGLSFGLIAVGFLGVWGAGGQITFMIALLFTGLGVGLTFPNITNWLMGLAPPHLRGRLVGGTTTSIFLGQFVSPVVSQPMVSALGQAGAFGAMAGIVTVVSLLFWLLALREARPKAAVAPGR</sequence>
<dbReference type="PROSITE" id="PS00216">
    <property type="entry name" value="SUGAR_TRANSPORT_1"/>
    <property type="match status" value="1"/>
</dbReference>
<dbReference type="GO" id="GO:0022857">
    <property type="term" value="F:transmembrane transporter activity"/>
    <property type="evidence" value="ECO:0007669"/>
    <property type="project" value="InterPro"/>
</dbReference>
<evidence type="ECO:0000256" key="3">
    <source>
        <dbReference type="ARBA" id="ARBA00007520"/>
    </source>
</evidence>
<keyword evidence="12" id="KW-1185">Reference proteome</keyword>
<evidence type="ECO:0000256" key="7">
    <source>
        <dbReference type="ARBA" id="ARBA00022989"/>
    </source>
</evidence>
<evidence type="ECO:0000256" key="6">
    <source>
        <dbReference type="ARBA" id="ARBA00022692"/>
    </source>
</evidence>
<dbReference type="PRINTS" id="PR01035">
    <property type="entry name" value="TCRTETA"/>
</dbReference>
<comment type="function">
    <text evidence="1">Resistance to tetracycline by an active tetracycline efflux. This is an energy-dependent process that decreases the accumulation of the antibiotic in whole cells. This protein functions as a metal-tetracycline/H(+) antiporter.</text>
</comment>
<feature type="transmembrane region" description="Helical" evidence="9">
    <location>
        <begin position="286"/>
        <end position="307"/>
    </location>
</feature>
<evidence type="ECO:0000256" key="2">
    <source>
        <dbReference type="ARBA" id="ARBA00004651"/>
    </source>
</evidence>
<accession>A0A7X1ZAL1</accession>
<comment type="subcellular location">
    <subcellularLocation>
        <location evidence="2">Cell membrane</location>
        <topology evidence="2">Multi-pass membrane protein</topology>
    </subcellularLocation>
</comment>
<gene>
    <name evidence="11" type="ORF">GHC57_00740</name>
</gene>
<dbReference type="Proteomes" id="UP000434582">
    <property type="component" value="Unassembled WGS sequence"/>
</dbReference>
<dbReference type="RefSeq" id="WP_153340084.1">
    <property type="nucleotide sequence ID" value="NZ_WIVE01000001.1"/>
</dbReference>
<feature type="transmembrane region" description="Helical" evidence="9">
    <location>
        <begin position="172"/>
        <end position="190"/>
    </location>
</feature>
<feature type="transmembrane region" description="Helical" evidence="9">
    <location>
        <begin position="254"/>
        <end position="274"/>
    </location>
</feature>
<dbReference type="InterPro" id="IPR005829">
    <property type="entry name" value="Sugar_transporter_CS"/>
</dbReference>
<evidence type="ECO:0000313" key="11">
    <source>
        <dbReference type="EMBL" id="MQX35036.1"/>
    </source>
</evidence>
<feature type="transmembrane region" description="Helical" evidence="9">
    <location>
        <begin position="52"/>
        <end position="75"/>
    </location>
</feature>
<feature type="transmembrane region" description="Helical" evidence="9">
    <location>
        <begin position="379"/>
        <end position="399"/>
    </location>
</feature>
<feature type="transmembrane region" description="Helical" evidence="9">
    <location>
        <begin position="313"/>
        <end position="337"/>
    </location>
</feature>
<keyword evidence="5" id="KW-1003">Cell membrane</keyword>
<organism evidence="11 12">
    <name type="scientific">Roseospira navarrensis</name>
    <dbReference type="NCBI Taxonomy" id="140058"/>
    <lineage>
        <taxon>Bacteria</taxon>
        <taxon>Pseudomonadati</taxon>
        <taxon>Pseudomonadota</taxon>
        <taxon>Alphaproteobacteria</taxon>
        <taxon>Rhodospirillales</taxon>
        <taxon>Rhodospirillaceae</taxon>
        <taxon>Roseospira</taxon>
    </lineage>
</organism>
<feature type="transmembrane region" description="Helical" evidence="9">
    <location>
        <begin position="113"/>
        <end position="133"/>
    </location>
</feature>
<feature type="transmembrane region" description="Helical" evidence="9">
    <location>
        <begin position="222"/>
        <end position="242"/>
    </location>
</feature>
<dbReference type="OrthoDB" id="9812221at2"/>
<dbReference type="InterPro" id="IPR020846">
    <property type="entry name" value="MFS_dom"/>
</dbReference>
<evidence type="ECO:0000256" key="8">
    <source>
        <dbReference type="ARBA" id="ARBA00023136"/>
    </source>
</evidence>
<comment type="similarity">
    <text evidence="3">Belongs to the major facilitator superfamily. TCR/Tet family.</text>
</comment>
<evidence type="ECO:0000256" key="1">
    <source>
        <dbReference type="ARBA" id="ARBA00003279"/>
    </source>
</evidence>
<feature type="transmembrane region" description="Helical" evidence="9">
    <location>
        <begin position="12"/>
        <end position="32"/>
    </location>
</feature>
<dbReference type="CDD" id="cd17473">
    <property type="entry name" value="MFS_arabinose_efflux_permease_like"/>
    <property type="match status" value="1"/>
</dbReference>